<dbReference type="PATRIC" id="fig|759362.5.peg.785"/>
<accession>F9Y4P0</accession>
<reference evidence="5 6" key="1">
    <citation type="journal article" date="2011" name="J. Bacteriol.">
        <title>Complete genome sequence of the industrial strain Ketogulonicigenium vulgare WSH-001.</title>
        <authorList>
            <person name="Liu L."/>
            <person name="Li Y."/>
            <person name="Zhang J."/>
            <person name="Zhou Z."/>
            <person name="Liu J."/>
            <person name="Li X."/>
            <person name="Zhou J."/>
            <person name="Du G."/>
            <person name="Wang L."/>
            <person name="Chen J."/>
        </authorList>
    </citation>
    <scope>NUCLEOTIDE SEQUENCE [LARGE SCALE GENOMIC DNA]</scope>
    <source>
        <strain evidence="5 6">WSH-001</strain>
    </source>
</reference>
<sequence length="308" mass="33016">MNDRSLVGKTIVITGASSGFGKGAAIALASMGANVVLAARRTNLLAELTRQIGPNALAVTTDVSKPDDIQHLKKEALLRFGAIDVWINNVGVGALGLFWDIPVEDHARVLDVNIKGLIYGAHAALSEFLTTGTGTLINVGSIDSEVPLAYQASYAASKAAVLSLSRSLNEELRLINQGNIRVATIMPWAVDTPWWIHAANYTGHEPRMAAMDDPQIVIDAIVRACIDPKEEMPVGPKAHASNISHKLFPNLTERLTANIADKEVKKAWPAPPTAGSLHEPMDEGSGIDGGIRKRMRLKDEAPHDIPPE</sequence>
<dbReference type="HOGENOM" id="CLU_010194_2_1_5"/>
<evidence type="ECO:0000313" key="6">
    <source>
        <dbReference type="Proteomes" id="UP000000692"/>
    </source>
</evidence>
<proteinExistence type="inferred from homology"/>
<feature type="compositionally biased region" description="Basic and acidic residues" evidence="4">
    <location>
        <begin position="297"/>
        <end position="308"/>
    </location>
</feature>
<keyword evidence="2" id="KW-0560">Oxidoreductase</keyword>
<dbReference type="EMBL" id="CP002018">
    <property type="protein sequence ID" value="AEM40597.1"/>
    <property type="molecule type" value="Genomic_DNA"/>
</dbReference>
<dbReference type="Proteomes" id="UP000000692">
    <property type="component" value="Chromosome"/>
</dbReference>
<dbReference type="GO" id="GO:0016020">
    <property type="term" value="C:membrane"/>
    <property type="evidence" value="ECO:0007669"/>
    <property type="project" value="TreeGrafter"/>
</dbReference>
<dbReference type="GO" id="GO:0016491">
    <property type="term" value="F:oxidoreductase activity"/>
    <property type="evidence" value="ECO:0007669"/>
    <property type="project" value="UniProtKB-KW"/>
</dbReference>
<dbReference type="PANTHER" id="PTHR44196:SF1">
    <property type="entry name" value="DEHYDROGENASE_REDUCTASE SDR FAMILY MEMBER 7B"/>
    <property type="match status" value="1"/>
</dbReference>
<dbReference type="SUPFAM" id="SSF51735">
    <property type="entry name" value="NAD(P)-binding Rossmann-fold domains"/>
    <property type="match status" value="1"/>
</dbReference>
<dbReference type="eggNOG" id="COG0300">
    <property type="taxonomic scope" value="Bacteria"/>
</dbReference>
<dbReference type="Pfam" id="PF00106">
    <property type="entry name" value="adh_short"/>
    <property type="match status" value="1"/>
</dbReference>
<evidence type="ECO:0000256" key="4">
    <source>
        <dbReference type="SAM" id="MobiDB-lite"/>
    </source>
</evidence>
<dbReference type="PANTHER" id="PTHR44196">
    <property type="entry name" value="DEHYDROGENASE/REDUCTASE SDR FAMILY MEMBER 7B"/>
    <property type="match status" value="1"/>
</dbReference>
<dbReference type="AlphaFoldDB" id="F9Y4P0"/>
<dbReference type="Gene3D" id="3.40.50.720">
    <property type="entry name" value="NAD(P)-binding Rossmann-like Domain"/>
    <property type="match status" value="1"/>
</dbReference>
<dbReference type="InterPro" id="IPR036291">
    <property type="entry name" value="NAD(P)-bd_dom_sf"/>
</dbReference>
<feature type="region of interest" description="Disordered" evidence="4">
    <location>
        <begin position="268"/>
        <end position="308"/>
    </location>
</feature>
<protein>
    <recommendedName>
        <fullName evidence="7">Short-chain dehydrogenase/reductase SDR</fullName>
    </recommendedName>
</protein>
<dbReference type="OrthoDB" id="9781689at2"/>
<evidence type="ECO:0000256" key="3">
    <source>
        <dbReference type="RuleBase" id="RU000363"/>
    </source>
</evidence>
<evidence type="ECO:0008006" key="7">
    <source>
        <dbReference type="Google" id="ProtNLM"/>
    </source>
</evidence>
<dbReference type="RefSeq" id="WP_014537645.1">
    <property type="nucleotide sequence ID" value="NC_017384.1"/>
</dbReference>
<evidence type="ECO:0000256" key="2">
    <source>
        <dbReference type="ARBA" id="ARBA00023002"/>
    </source>
</evidence>
<dbReference type="KEGG" id="kvl:KVU_0758"/>
<organism evidence="5 6">
    <name type="scientific">Ketogulonicigenium vulgare (strain WSH-001)</name>
    <dbReference type="NCBI Taxonomy" id="759362"/>
    <lineage>
        <taxon>Bacteria</taxon>
        <taxon>Pseudomonadati</taxon>
        <taxon>Pseudomonadota</taxon>
        <taxon>Alphaproteobacteria</taxon>
        <taxon>Rhodobacterales</taxon>
        <taxon>Roseobacteraceae</taxon>
        <taxon>Ketogulonicigenium</taxon>
    </lineage>
</organism>
<comment type="similarity">
    <text evidence="1 3">Belongs to the short-chain dehydrogenases/reductases (SDR) family.</text>
</comment>
<evidence type="ECO:0000256" key="1">
    <source>
        <dbReference type="ARBA" id="ARBA00006484"/>
    </source>
</evidence>
<dbReference type="InterPro" id="IPR002347">
    <property type="entry name" value="SDR_fam"/>
</dbReference>
<gene>
    <name evidence="5" type="ordered locus">KVU_0758</name>
</gene>
<dbReference type="PRINTS" id="PR00081">
    <property type="entry name" value="GDHRDH"/>
</dbReference>
<evidence type="ECO:0000313" key="5">
    <source>
        <dbReference type="EMBL" id="AEM40597.1"/>
    </source>
</evidence>
<dbReference type="PRINTS" id="PR00080">
    <property type="entry name" value="SDRFAMILY"/>
</dbReference>
<name>F9Y4P0_KETVW</name>
<keyword evidence="6" id="KW-1185">Reference proteome</keyword>